<evidence type="ECO:0000313" key="2">
    <source>
        <dbReference type="Proteomes" id="UP000181976"/>
    </source>
</evidence>
<keyword evidence="2" id="KW-1185">Reference proteome</keyword>
<reference evidence="1 2" key="1">
    <citation type="submission" date="2016-10" db="EMBL/GenBank/DDBJ databases">
        <authorList>
            <person name="de Groot N.N."/>
        </authorList>
    </citation>
    <scope>NUCLEOTIDE SEQUENCE [LARGE SCALE GENOMIC DNA]</scope>
    <source>
        <strain evidence="1 2">DSM 19012</strain>
    </source>
</reference>
<dbReference type="InParanoid" id="A0A1I2ESX9"/>
<dbReference type="OrthoDB" id="1122968at2"/>
<evidence type="ECO:0000313" key="1">
    <source>
        <dbReference type="EMBL" id="SFE96224.1"/>
    </source>
</evidence>
<accession>A0A1I2ESX9</accession>
<dbReference type="AlphaFoldDB" id="A0A1I2ESX9"/>
<dbReference type="Proteomes" id="UP000181976">
    <property type="component" value="Unassembled WGS sequence"/>
</dbReference>
<dbReference type="RefSeq" id="WP_010527480.1">
    <property type="nucleotide sequence ID" value="NZ_AFSL01000048.1"/>
</dbReference>
<sequence length="74" mass="8696">MDNIHIQDKKDSIVLTISKKGLDKDYLVQLVKRLETENLIYQSGINENNLRIAEDIKSHWWKNNKHSFLGTSKE</sequence>
<name>A0A1I2ESX9_9BACT</name>
<protein>
    <submittedName>
        <fullName evidence="1">Uncharacterized protein</fullName>
    </submittedName>
</protein>
<gene>
    <name evidence="1" type="ORF">SAMN05444380_12439</name>
</gene>
<dbReference type="EMBL" id="FONA01000024">
    <property type="protein sequence ID" value="SFE96224.1"/>
    <property type="molecule type" value="Genomic_DNA"/>
</dbReference>
<organism evidence="1 2">
    <name type="scientific">Thermophagus xiamenensis</name>
    <dbReference type="NCBI Taxonomy" id="385682"/>
    <lineage>
        <taxon>Bacteria</taxon>
        <taxon>Pseudomonadati</taxon>
        <taxon>Bacteroidota</taxon>
        <taxon>Bacteroidia</taxon>
        <taxon>Marinilabiliales</taxon>
        <taxon>Marinilabiliaceae</taxon>
        <taxon>Thermophagus</taxon>
    </lineage>
</organism>
<proteinExistence type="predicted"/>
<dbReference type="eggNOG" id="ENOG5033K15">
    <property type="taxonomic scope" value="Bacteria"/>
</dbReference>